<dbReference type="AlphaFoldDB" id="A0A1I8EUU6"/>
<sequence length="71" mass="8134">MVTFISQFILSLIENKTTTRLMHEPNCLYKFPPRVVSLGKVTVTDFSPESVYMGVGDDKSFLSLFRLSHTY</sequence>
<organism evidence="1">
    <name type="scientific">Wuchereria bancrofti</name>
    <dbReference type="NCBI Taxonomy" id="6293"/>
    <lineage>
        <taxon>Eukaryota</taxon>
        <taxon>Metazoa</taxon>
        <taxon>Ecdysozoa</taxon>
        <taxon>Nematoda</taxon>
        <taxon>Chromadorea</taxon>
        <taxon>Rhabditida</taxon>
        <taxon>Spirurina</taxon>
        <taxon>Spiruromorpha</taxon>
        <taxon>Filarioidea</taxon>
        <taxon>Onchocercidae</taxon>
        <taxon>Wuchereria</taxon>
    </lineage>
</organism>
<name>A0A1I8EUU6_WUCBA</name>
<proteinExistence type="predicted"/>
<accession>A0A1I8EUU6</accession>
<dbReference type="WBParaSite" id="maker-PairedContig_5258-snap-gene-0.7-mRNA-1">
    <property type="protein sequence ID" value="maker-PairedContig_5258-snap-gene-0.7-mRNA-1"/>
    <property type="gene ID" value="maker-PairedContig_5258-snap-gene-0.7"/>
</dbReference>
<dbReference type="STRING" id="6293.A0A1I8EUU6"/>
<protein>
    <submittedName>
        <fullName evidence="1">Uncharacterized protein</fullName>
    </submittedName>
</protein>
<evidence type="ECO:0000313" key="1">
    <source>
        <dbReference type="WBParaSite" id="maker-PairedContig_5258-snap-gene-0.7-mRNA-1"/>
    </source>
</evidence>
<reference evidence="1" key="1">
    <citation type="submission" date="2016-11" db="UniProtKB">
        <authorList>
            <consortium name="WormBaseParasite"/>
        </authorList>
    </citation>
    <scope>IDENTIFICATION</scope>
    <source>
        <strain evidence="1">pt0022</strain>
    </source>
</reference>